<sequence>MCIINSYLGAVFVEVRKLSYNYYDRLFSRHGISMKANVALQKKLLCLMYHLWKKNEAFDAALALRPAGLSASAASPKGDTGVDTTIPELEMAFF</sequence>
<dbReference type="KEGG" id="cprv:CYPRO_1356"/>
<evidence type="ECO:0000313" key="2">
    <source>
        <dbReference type="Proteomes" id="UP000254808"/>
    </source>
</evidence>
<proteinExistence type="predicted"/>
<dbReference type="EMBL" id="CP027806">
    <property type="protein sequence ID" value="AXJ00612.1"/>
    <property type="molecule type" value="Genomic_DNA"/>
</dbReference>
<dbReference type="Proteomes" id="UP000254808">
    <property type="component" value="Chromosome"/>
</dbReference>
<keyword evidence="2" id="KW-1185">Reference proteome</keyword>
<evidence type="ECO:0000313" key="1">
    <source>
        <dbReference type="EMBL" id="AXJ00612.1"/>
    </source>
</evidence>
<organism evidence="1 2">
    <name type="scientific">Cyclonatronum proteinivorum</name>
    <dbReference type="NCBI Taxonomy" id="1457365"/>
    <lineage>
        <taxon>Bacteria</taxon>
        <taxon>Pseudomonadati</taxon>
        <taxon>Balneolota</taxon>
        <taxon>Balneolia</taxon>
        <taxon>Balneolales</taxon>
        <taxon>Cyclonatronaceae</taxon>
        <taxon>Cyclonatronum</taxon>
    </lineage>
</organism>
<protein>
    <submittedName>
        <fullName evidence="1">Uncharacterized protein</fullName>
    </submittedName>
</protein>
<gene>
    <name evidence="1" type="ORF">CYPRO_1356</name>
</gene>
<reference evidence="1 2" key="1">
    <citation type="submission" date="2018-03" db="EMBL/GenBank/DDBJ databases">
        <title>Phenotypic and genomic properties of Cyclonatronum proteinivorum gen. nov., sp. nov., a haloalkaliphilic bacteroidete from soda lakes possessing Na+-translocating rhodopsin.</title>
        <authorList>
            <person name="Toshchakov S.V."/>
            <person name="Korzhenkov A."/>
            <person name="Samarov N.I."/>
            <person name="Kublanov I.V."/>
            <person name="Muntyan M.S."/>
            <person name="Sorokin D.Y."/>
        </authorList>
    </citation>
    <scope>NUCLEOTIDE SEQUENCE [LARGE SCALE GENOMIC DNA]</scope>
    <source>
        <strain evidence="1 2">Omega</strain>
    </source>
</reference>
<dbReference type="AlphaFoldDB" id="A0A345UJG0"/>
<name>A0A345UJG0_9BACT</name>
<accession>A0A345UJG0</accession>